<dbReference type="GO" id="GO:0061605">
    <property type="term" value="F:molybdopterin-synthase adenylyltransferase activity"/>
    <property type="evidence" value="ECO:0007669"/>
    <property type="project" value="UniProtKB-EC"/>
</dbReference>
<dbReference type="PROSITE" id="PS00380">
    <property type="entry name" value="RHODANESE_1"/>
    <property type="match status" value="1"/>
</dbReference>
<dbReference type="PROSITE" id="PS50206">
    <property type="entry name" value="RHODANESE_3"/>
    <property type="match status" value="1"/>
</dbReference>
<dbReference type="SMART" id="SM00450">
    <property type="entry name" value="RHOD"/>
    <property type="match status" value="1"/>
</dbReference>
<dbReference type="CDD" id="cd00158">
    <property type="entry name" value="RHOD"/>
    <property type="match status" value="1"/>
</dbReference>
<feature type="domain" description="Rhodanese" evidence="13">
    <location>
        <begin position="272"/>
        <end position="357"/>
    </location>
</feature>
<evidence type="ECO:0000313" key="14">
    <source>
        <dbReference type="EMBL" id="TDQ31396.1"/>
    </source>
</evidence>
<evidence type="ECO:0000256" key="9">
    <source>
        <dbReference type="ARBA" id="ARBA00073635"/>
    </source>
</evidence>
<evidence type="ECO:0000256" key="7">
    <source>
        <dbReference type="ARBA" id="ARBA00063809"/>
    </source>
</evidence>
<dbReference type="Gene3D" id="3.40.250.10">
    <property type="entry name" value="Rhodanese-like domain"/>
    <property type="match status" value="1"/>
</dbReference>
<evidence type="ECO:0000256" key="10">
    <source>
        <dbReference type="ARBA" id="ARBA00075110"/>
    </source>
</evidence>
<dbReference type="FunFam" id="3.40.50.720:FF:000033">
    <property type="entry name" value="Adenylyltransferase and sulfurtransferase MOCS3"/>
    <property type="match status" value="1"/>
</dbReference>
<dbReference type="RefSeq" id="WP_133644224.1">
    <property type="nucleotide sequence ID" value="NZ_SNYI01000002.1"/>
</dbReference>
<organism evidence="14 15">
    <name type="scientific">Zeaxanthinibacter enoshimensis</name>
    <dbReference type="NCBI Taxonomy" id="392009"/>
    <lineage>
        <taxon>Bacteria</taxon>
        <taxon>Pseudomonadati</taxon>
        <taxon>Bacteroidota</taxon>
        <taxon>Flavobacteriia</taxon>
        <taxon>Flavobacteriales</taxon>
        <taxon>Flavobacteriaceae</taxon>
        <taxon>Zeaxanthinibacter</taxon>
    </lineage>
</organism>
<keyword evidence="14" id="KW-0548">Nucleotidyltransferase</keyword>
<dbReference type="AlphaFoldDB" id="A0A4R6TKN5"/>
<dbReference type="InterPro" id="IPR000594">
    <property type="entry name" value="ThiF_NAD_FAD-bd"/>
</dbReference>
<evidence type="ECO:0000256" key="11">
    <source>
        <dbReference type="ARBA" id="ARBA00075328"/>
    </source>
</evidence>
<protein>
    <recommendedName>
        <fullName evidence="9">Molybdopterin-synthase adenylyltransferase</fullName>
        <ecNumber evidence="8">2.7.7.80</ecNumber>
    </recommendedName>
    <alternativeName>
        <fullName evidence="12">MoaD protein adenylase</fullName>
    </alternativeName>
    <alternativeName>
        <fullName evidence="10">Molybdopterin-converting factor subunit 1 adenylase</fullName>
    </alternativeName>
    <alternativeName>
        <fullName evidence="11">Sulfur carrier protein MoaD adenylyltransferase</fullName>
    </alternativeName>
</protein>
<dbReference type="PANTHER" id="PTHR10953">
    <property type="entry name" value="UBIQUITIN-ACTIVATING ENZYME E1"/>
    <property type="match status" value="1"/>
</dbReference>
<proteinExistence type="inferred from homology"/>
<comment type="catalytic activity">
    <reaction evidence="5">
        <text>[molybdopterin-synthase sulfur-carrier protein]-C-terminal Gly-Gly + ATP + H(+) = [molybdopterin-synthase sulfur-carrier protein]-C-terminal Gly-Gly-AMP + diphosphate</text>
        <dbReference type="Rhea" id="RHEA:43616"/>
        <dbReference type="Rhea" id="RHEA-COMP:12159"/>
        <dbReference type="Rhea" id="RHEA-COMP:12202"/>
        <dbReference type="ChEBI" id="CHEBI:15378"/>
        <dbReference type="ChEBI" id="CHEBI:30616"/>
        <dbReference type="ChEBI" id="CHEBI:33019"/>
        <dbReference type="ChEBI" id="CHEBI:90618"/>
        <dbReference type="ChEBI" id="CHEBI:90778"/>
        <dbReference type="EC" id="2.7.7.80"/>
    </reaction>
</comment>
<dbReference type="OrthoDB" id="9804286at2"/>
<dbReference type="Pfam" id="PF00581">
    <property type="entry name" value="Rhodanese"/>
    <property type="match status" value="1"/>
</dbReference>
<dbReference type="GO" id="GO:0005829">
    <property type="term" value="C:cytosol"/>
    <property type="evidence" value="ECO:0007669"/>
    <property type="project" value="TreeGrafter"/>
</dbReference>
<evidence type="ECO:0000256" key="4">
    <source>
        <dbReference type="ARBA" id="ARBA00022840"/>
    </source>
</evidence>
<dbReference type="Proteomes" id="UP000295468">
    <property type="component" value="Unassembled WGS sequence"/>
</dbReference>
<evidence type="ECO:0000256" key="12">
    <source>
        <dbReference type="ARBA" id="ARBA00078531"/>
    </source>
</evidence>
<keyword evidence="4" id="KW-0067">ATP-binding</keyword>
<evidence type="ECO:0000256" key="8">
    <source>
        <dbReference type="ARBA" id="ARBA00066884"/>
    </source>
</evidence>
<dbReference type="GO" id="GO:0008641">
    <property type="term" value="F:ubiquitin-like modifier activating enzyme activity"/>
    <property type="evidence" value="ECO:0007669"/>
    <property type="project" value="InterPro"/>
</dbReference>
<dbReference type="CDD" id="cd00757">
    <property type="entry name" value="ThiF_MoeB_HesA_family"/>
    <property type="match status" value="1"/>
</dbReference>
<name>A0A4R6TKN5_9FLAO</name>
<keyword evidence="2 14" id="KW-0808">Transferase</keyword>
<evidence type="ECO:0000256" key="1">
    <source>
        <dbReference type="ARBA" id="ARBA00009919"/>
    </source>
</evidence>
<sequence length="358" mass="39610">MNTNRYTRQTSLEQFGPEAQEKLSKARVLIVGMGGLGIPAAQYLNAMGVGTLGLVESDTVELHNLQRQVLYTEEDCGSSKLEAAVRFLEKQNSGTELRAYHTFLDRDNALQILRDYDVIIDATDNFPARYLINDACVLLKKPLVYGALHAFEGQLSVFNFENGPTYRCLFPSMPGNGEIANCDQNGVLGVIPGIIGNMQALETVKVITGIGEVLSGKLLLYDGLSQRMQQISFPARPENRQITCLAKDYGNDSCETGMRTLRIEEYMQMAGNPEGIQLIDVRTEEEYRADHLPGAVNIPLNSLERSPEALQTDKIIYLLCASGIRSIKAWHILKRRVGPDRLIVIAGGMNDLRVATKS</sequence>
<dbReference type="GO" id="GO:0008146">
    <property type="term" value="F:sulfotransferase activity"/>
    <property type="evidence" value="ECO:0007669"/>
    <property type="project" value="TreeGrafter"/>
</dbReference>
<dbReference type="InterPro" id="IPR001307">
    <property type="entry name" value="Thiosulphate_STrfase_CS"/>
</dbReference>
<comment type="function">
    <text evidence="6">Catalyzes the adenylation by ATP of the carboxyl group of the C-terminal glycine of sulfur carrier protein MoaD.</text>
</comment>
<dbReference type="EMBL" id="SNYI01000002">
    <property type="protein sequence ID" value="TDQ31396.1"/>
    <property type="molecule type" value="Genomic_DNA"/>
</dbReference>
<comment type="caution">
    <text evidence="14">The sequence shown here is derived from an EMBL/GenBank/DDBJ whole genome shotgun (WGS) entry which is preliminary data.</text>
</comment>
<dbReference type="SUPFAM" id="SSF69572">
    <property type="entry name" value="Activating enzymes of the ubiquitin-like proteins"/>
    <property type="match status" value="1"/>
</dbReference>
<evidence type="ECO:0000313" key="15">
    <source>
        <dbReference type="Proteomes" id="UP000295468"/>
    </source>
</evidence>
<dbReference type="GO" id="GO:0005524">
    <property type="term" value="F:ATP binding"/>
    <property type="evidence" value="ECO:0007669"/>
    <property type="project" value="UniProtKB-KW"/>
</dbReference>
<dbReference type="InterPro" id="IPR035985">
    <property type="entry name" value="Ubiquitin-activating_enz"/>
</dbReference>
<dbReference type="GO" id="GO:0004792">
    <property type="term" value="F:thiosulfate-cyanide sulfurtransferase activity"/>
    <property type="evidence" value="ECO:0007669"/>
    <property type="project" value="InterPro"/>
</dbReference>
<dbReference type="Pfam" id="PF00899">
    <property type="entry name" value="ThiF"/>
    <property type="match status" value="1"/>
</dbReference>
<accession>A0A4R6TKN5</accession>
<evidence type="ECO:0000256" key="6">
    <source>
        <dbReference type="ARBA" id="ARBA00055169"/>
    </source>
</evidence>
<keyword evidence="3" id="KW-0547">Nucleotide-binding</keyword>
<comment type="subunit">
    <text evidence="7">Homodimer. Forms a stable heterotetrameric complex of 2 MoeB and 2 MoaD during adenylation of MoaD.</text>
</comment>
<gene>
    <name evidence="14" type="ORF">CLV82_2104</name>
</gene>
<dbReference type="EC" id="2.7.7.80" evidence="8"/>
<keyword evidence="15" id="KW-1185">Reference proteome</keyword>
<evidence type="ECO:0000259" key="13">
    <source>
        <dbReference type="PROSITE" id="PS50206"/>
    </source>
</evidence>
<dbReference type="InterPro" id="IPR036873">
    <property type="entry name" value="Rhodanese-like_dom_sf"/>
</dbReference>
<dbReference type="PANTHER" id="PTHR10953:SF102">
    <property type="entry name" value="ADENYLYLTRANSFERASE AND SULFURTRANSFERASE MOCS3"/>
    <property type="match status" value="1"/>
</dbReference>
<dbReference type="InterPro" id="IPR001763">
    <property type="entry name" value="Rhodanese-like_dom"/>
</dbReference>
<dbReference type="Gene3D" id="3.40.50.720">
    <property type="entry name" value="NAD(P)-binding Rossmann-like Domain"/>
    <property type="match status" value="1"/>
</dbReference>
<comment type="similarity">
    <text evidence="1">Belongs to the HesA/MoeB/ThiF family.</text>
</comment>
<evidence type="ECO:0000256" key="2">
    <source>
        <dbReference type="ARBA" id="ARBA00022679"/>
    </source>
</evidence>
<evidence type="ECO:0000256" key="3">
    <source>
        <dbReference type="ARBA" id="ARBA00022741"/>
    </source>
</evidence>
<evidence type="ECO:0000256" key="5">
    <source>
        <dbReference type="ARBA" id="ARBA00052218"/>
    </source>
</evidence>
<dbReference type="InterPro" id="IPR045886">
    <property type="entry name" value="ThiF/MoeB/HesA"/>
</dbReference>
<reference evidence="14 15" key="1">
    <citation type="submission" date="2019-03" db="EMBL/GenBank/DDBJ databases">
        <title>Genomic Encyclopedia of Archaeal and Bacterial Type Strains, Phase II (KMG-II): from individual species to whole genera.</title>
        <authorList>
            <person name="Goeker M."/>
        </authorList>
    </citation>
    <scope>NUCLEOTIDE SEQUENCE [LARGE SCALE GENOMIC DNA]</scope>
    <source>
        <strain evidence="14 15">DSM 18435</strain>
    </source>
</reference>